<feature type="transmembrane region" description="Helical" evidence="4">
    <location>
        <begin position="426"/>
        <end position="448"/>
    </location>
</feature>
<feature type="region of interest" description="Disordered" evidence="3">
    <location>
        <begin position="1"/>
        <end position="23"/>
    </location>
</feature>
<dbReference type="InterPro" id="IPR024041">
    <property type="entry name" value="NH4_transpt_AmtB-like_dom"/>
</dbReference>
<comment type="caution">
    <text evidence="6">The sequence shown here is derived from an EMBL/GenBank/DDBJ whole genome shotgun (WGS) entry which is preliminary data.</text>
</comment>
<feature type="compositionally biased region" description="Low complexity" evidence="3">
    <location>
        <begin position="232"/>
        <end position="252"/>
    </location>
</feature>
<feature type="domain" description="CCHC-type" evidence="5">
    <location>
        <begin position="767"/>
        <end position="783"/>
    </location>
</feature>
<evidence type="ECO:0000259" key="5">
    <source>
        <dbReference type="PROSITE" id="PS50158"/>
    </source>
</evidence>
<keyword evidence="2" id="KW-0479">Metal-binding</keyword>
<gene>
    <name evidence="6" type="ORF">ISN45_Aa03g027060</name>
</gene>
<dbReference type="Pfam" id="PF26133">
    <property type="entry name" value="DUF8039"/>
    <property type="match status" value="3"/>
</dbReference>
<dbReference type="Pfam" id="PF00909">
    <property type="entry name" value="Ammonium_transp"/>
    <property type="match status" value="1"/>
</dbReference>
<comment type="similarity">
    <text evidence="1">Belongs to the ammonia transporter channel (TC 1.A.11.2) family.</text>
</comment>
<proteinExistence type="inferred from homology"/>
<feature type="transmembrane region" description="Helical" evidence="4">
    <location>
        <begin position="920"/>
        <end position="943"/>
    </location>
</feature>
<keyword evidence="4" id="KW-1133">Transmembrane helix</keyword>
<dbReference type="PANTHER" id="PTHR11730">
    <property type="entry name" value="AMMONIUM TRANSPORTER"/>
    <property type="match status" value="1"/>
</dbReference>
<feature type="region of interest" description="Disordered" evidence="3">
    <location>
        <begin position="219"/>
        <end position="254"/>
    </location>
</feature>
<keyword evidence="7" id="KW-1185">Reference proteome</keyword>
<dbReference type="AlphaFoldDB" id="A0A8T2AYY9"/>
<organism evidence="6 7">
    <name type="scientific">Arabidopsis thaliana x Arabidopsis arenosa</name>
    <dbReference type="NCBI Taxonomy" id="1240361"/>
    <lineage>
        <taxon>Eukaryota</taxon>
        <taxon>Viridiplantae</taxon>
        <taxon>Streptophyta</taxon>
        <taxon>Embryophyta</taxon>
        <taxon>Tracheophyta</taxon>
        <taxon>Spermatophyta</taxon>
        <taxon>Magnoliopsida</taxon>
        <taxon>eudicotyledons</taxon>
        <taxon>Gunneridae</taxon>
        <taxon>Pentapetalae</taxon>
        <taxon>rosids</taxon>
        <taxon>malvids</taxon>
        <taxon>Brassicales</taxon>
        <taxon>Brassicaceae</taxon>
        <taxon>Camelineae</taxon>
        <taxon>Arabidopsis</taxon>
    </lineage>
</organism>
<dbReference type="GO" id="GO:0003676">
    <property type="term" value="F:nucleic acid binding"/>
    <property type="evidence" value="ECO:0007669"/>
    <property type="project" value="InterPro"/>
</dbReference>
<dbReference type="InterPro" id="IPR058352">
    <property type="entry name" value="DUF8039"/>
</dbReference>
<sequence length="1217" mass="133660">MNYQRQTEPEIGENSAPTSVKNRSKPKCVLHDWSGTDDKVAEGLILSSDRGDFVDDTPLGPGAYKVLVETAIKSDAWLWRPTQKIFTIGEAVGTVIAWSQNYCVVYDDVLPDDSVPKSPSADSTNLCKLLDWGKNDEEVVAEGRWQSKEREALVNGLPIGPGAVKIFIDAVVEPETFLWRPTPQLSTLDDCLKSFVAWPVHRVIFYGVNIDTPAGSFSSLQQSASTPSAPIKKTQVQSQSSSQSPTLKSQKSMPAVVVGKENQKCMLMDITGLNRVVAEGRWSSNDPDLKVHFVPLGNNGVRVWVDIVKVDDAAVWRPSSAVECMEDALGSTIAWPVDKVVLSLSMSGAITCSAADLSALLGPNATAAANYICGQLGTVNNKFTDAAYAIDNTYLLFSAYLVFAMQLSFAMLCAGSVRAKNTMNIMLTNVLDAAAGGLFYYLFGYAFAFGESSDGFIGRHNFGLKDFPTLTSDYSFFLYQWAFAIAAAGITSGSIAERTKAMETTIQQVIPIFNGESYGFWKIKMITILKTRKLWDVIESGVTSSSSNENSPALTRERDDSVMKDMMALQILQSAVSDSIFPRIAPASSAREAWNALEMEFQGSSQVKMINLQTLRREYENLKMEQSENINDFTTKLINMSNQLRVHGEEKTDYQLVQKVLISLPQQFDSIVAVLEQTKDLSTLSMTEMIGTLKAHEKRLSLREERINEGAFYGEKLGSKRGNKQDKKRHGKTKEWCGVCERNNHNEVDCWRKKNRGVPEKSSENDRKCYVCDRPWHIAKDCKLRRSGRAHLSFEESEDDSEDECHMLFSAVEEEEASKRIDETWLVDSGCTNHMTKEVKYFITLDQSVRVPIKLGNGQHVMTAGKGNIQVMTSQGEKIIKEVFLVPVLHVYPVVSHWFWSPDGWASPFRSEDRLFGTGAIDFAGSGVVHMVGGIAGLWGALIEGPRIGRFPDGGHAIALRGHSASLVVLGTFLLWFGWYGFNPGSFTKILIPYNSGSNYGQWSGIGRTAVTTTLSGCTAALTTLFGKRLLSGHWNVTDVCNGLLGGFAAITAGCSVVDPWAAIVCGFVASLVLIGCNKLAELLKYDDPLEAAQLHGGCGAWGLIFVGLFAKEKYVNEVYGASPGRHYGLFMGGGGKLLGAQLVQIIVIVGWVSATMGTLFFMLKKLNLLRISNEDEMQGMDIARHGGFAYIYHDNDDDSIRVPGSPIPRAPNPPAV</sequence>
<evidence type="ECO:0000256" key="1">
    <source>
        <dbReference type="ARBA" id="ARBA00005887"/>
    </source>
</evidence>
<dbReference type="Pfam" id="PF14223">
    <property type="entry name" value="Retrotran_gag_2"/>
    <property type="match status" value="1"/>
</dbReference>
<evidence type="ECO:0000313" key="7">
    <source>
        <dbReference type="Proteomes" id="UP000694240"/>
    </source>
</evidence>
<keyword evidence="2" id="KW-0863">Zinc-finger</keyword>
<dbReference type="Proteomes" id="UP000694240">
    <property type="component" value="Chromosome 8"/>
</dbReference>
<dbReference type="PANTHER" id="PTHR11730:SF102">
    <property type="entry name" value="AMMONIUM TRANSPORTER 1 MEMBER 5-RELATED"/>
    <property type="match status" value="1"/>
</dbReference>
<dbReference type="EMBL" id="JAEFBK010000008">
    <property type="protein sequence ID" value="KAG7578522.1"/>
    <property type="molecule type" value="Genomic_DNA"/>
</dbReference>
<keyword evidence="2" id="KW-0862">Zinc</keyword>
<name>A0A8T2AYY9_9BRAS</name>
<dbReference type="InterPro" id="IPR001878">
    <property type="entry name" value="Znf_CCHC"/>
</dbReference>
<feature type="compositionally biased region" description="Polar residues" evidence="3">
    <location>
        <begin position="219"/>
        <end position="228"/>
    </location>
</feature>
<keyword evidence="4" id="KW-0472">Membrane</keyword>
<dbReference type="GO" id="GO:0008519">
    <property type="term" value="F:ammonium channel activity"/>
    <property type="evidence" value="ECO:0007669"/>
    <property type="project" value="InterPro"/>
</dbReference>
<feature type="transmembrane region" description="Helical" evidence="4">
    <location>
        <begin position="394"/>
        <end position="414"/>
    </location>
</feature>
<evidence type="ECO:0000256" key="4">
    <source>
        <dbReference type="SAM" id="Phobius"/>
    </source>
</evidence>
<dbReference type="PROSITE" id="PS01219">
    <property type="entry name" value="AMMONIUM_TRANSP"/>
    <property type="match status" value="1"/>
</dbReference>
<dbReference type="InterPro" id="IPR018047">
    <property type="entry name" value="Ammonium_transpt_CS"/>
</dbReference>
<feature type="transmembrane region" description="Helical" evidence="4">
    <location>
        <begin position="964"/>
        <end position="982"/>
    </location>
</feature>
<feature type="transmembrane region" description="Helical" evidence="4">
    <location>
        <begin position="1143"/>
        <end position="1164"/>
    </location>
</feature>
<dbReference type="GO" id="GO:0097272">
    <property type="term" value="P:ammonium homeostasis"/>
    <property type="evidence" value="ECO:0007669"/>
    <property type="project" value="TreeGrafter"/>
</dbReference>
<evidence type="ECO:0000256" key="2">
    <source>
        <dbReference type="PROSITE-ProRule" id="PRU00047"/>
    </source>
</evidence>
<feature type="transmembrane region" description="Helical" evidence="4">
    <location>
        <begin position="883"/>
        <end position="900"/>
    </location>
</feature>
<dbReference type="PROSITE" id="PS50158">
    <property type="entry name" value="ZF_CCHC"/>
    <property type="match status" value="1"/>
</dbReference>
<reference evidence="6 7" key="1">
    <citation type="submission" date="2020-12" db="EMBL/GenBank/DDBJ databases">
        <title>Concerted genomic and epigenomic changes stabilize Arabidopsis allopolyploids.</title>
        <authorList>
            <person name="Chen Z."/>
        </authorList>
    </citation>
    <scope>NUCLEOTIDE SEQUENCE [LARGE SCALE GENOMIC DNA]</scope>
    <source>
        <strain evidence="6">Allo738</strain>
        <tissue evidence="6">Leaf</tissue>
    </source>
</reference>
<keyword evidence="4" id="KW-0812">Transmembrane</keyword>
<dbReference type="GO" id="GO:0008270">
    <property type="term" value="F:zinc ion binding"/>
    <property type="evidence" value="ECO:0007669"/>
    <property type="project" value="UniProtKB-KW"/>
</dbReference>
<accession>A0A8T2AYY9</accession>
<dbReference type="GO" id="GO:0005886">
    <property type="term" value="C:plasma membrane"/>
    <property type="evidence" value="ECO:0007669"/>
    <property type="project" value="TreeGrafter"/>
</dbReference>
<protein>
    <submittedName>
        <fullName evidence="6">Zinc finger CCHC-type</fullName>
    </submittedName>
</protein>
<evidence type="ECO:0000313" key="6">
    <source>
        <dbReference type="EMBL" id="KAG7578522.1"/>
    </source>
</evidence>
<evidence type="ECO:0000256" key="3">
    <source>
        <dbReference type="SAM" id="MobiDB-lite"/>
    </source>
</evidence>
<feature type="transmembrane region" description="Helical" evidence="4">
    <location>
        <begin position="476"/>
        <end position="496"/>
    </location>
</feature>